<dbReference type="RefSeq" id="WP_290364310.1">
    <property type="nucleotide sequence ID" value="NZ_JAUFQU010000001.1"/>
</dbReference>
<evidence type="ECO:0000313" key="5">
    <source>
        <dbReference type="EMBL" id="MDN3708444.1"/>
    </source>
</evidence>
<dbReference type="Gene3D" id="1.10.10.60">
    <property type="entry name" value="Homeodomain-like"/>
    <property type="match status" value="1"/>
</dbReference>
<dbReference type="PANTHER" id="PTHR43280:SF32">
    <property type="entry name" value="TRANSCRIPTIONAL REGULATORY PROTEIN"/>
    <property type="match status" value="1"/>
</dbReference>
<evidence type="ECO:0000256" key="2">
    <source>
        <dbReference type="ARBA" id="ARBA00023125"/>
    </source>
</evidence>
<dbReference type="PROSITE" id="PS01124">
    <property type="entry name" value="HTH_ARAC_FAMILY_2"/>
    <property type="match status" value="1"/>
</dbReference>
<evidence type="ECO:0000259" key="4">
    <source>
        <dbReference type="PROSITE" id="PS01124"/>
    </source>
</evidence>
<gene>
    <name evidence="5" type="ORF">QW060_15185</name>
</gene>
<protein>
    <submittedName>
        <fullName evidence="5">Helix-turn-helix domain-containing protein</fullName>
    </submittedName>
</protein>
<dbReference type="Pfam" id="PF12833">
    <property type="entry name" value="HTH_18"/>
    <property type="match status" value="1"/>
</dbReference>
<comment type="caution">
    <text evidence="5">The sequence shown here is derived from an EMBL/GenBank/DDBJ whole genome shotgun (WGS) entry which is preliminary data.</text>
</comment>
<feature type="domain" description="HTH araC/xylS-type" evidence="4">
    <location>
        <begin position="179"/>
        <end position="277"/>
    </location>
</feature>
<accession>A0ABT8CZQ1</accession>
<dbReference type="InterPro" id="IPR018060">
    <property type="entry name" value="HTH_AraC"/>
</dbReference>
<evidence type="ECO:0000256" key="1">
    <source>
        <dbReference type="ARBA" id="ARBA00023015"/>
    </source>
</evidence>
<dbReference type="EMBL" id="JAUFQU010000001">
    <property type="protein sequence ID" value="MDN3708444.1"/>
    <property type="molecule type" value="Genomic_DNA"/>
</dbReference>
<dbReference type="InterPro" id="IPR009057">
    <property type="entry name" value="Homeodomain-like_sf"/>
</dbReference>
<keyword evidence="1" id="KW-0805">Transcription regulation</keyword>
<dbReference type="Proteomes" id="UP001242368">
    <property type="component" value="Unassembled WGS sequence"/>
</dbReference>
<dbReference type="SUPFAM" id="SSF46689">
    <property type="entry name" value="Homeodomain-like"/>
    <property type="match status" value="1"/>
</dbReference>
<keyword evidence="3" id="KW-0804">Transcription</keyword>
<keyword evidence="6" id="KW-1185">Reference proteome</keyword>
<keyword evidence="2" id="KW-0238">DNA-binding</keyword>
<dbReference type="SMART" id="SM00342">
    <property type="entry name" value="HTH_ARAC"/>
    <property type="match status" value="1"/>
</dbReference>
<proteinExistence type="predicted"/>
<evidence type="ECO:0000313" key="6">
    <source>
        <dbReference type="Proteomes" id="UP001242368"/>
    </source>
</evidence>
<dbReference type="PANTHER" id="PTHR43280">
    <property type="entry name" value="ARAC-FAMILY TRANSCRIPTIONAL REGULATOR"/>
    <property type="match status" value="1"/>
</dbReference>
<reference evidence="6" key="1">
    <citation type="journal article" date="2019" name="Int. J. Syst. Evol. Microbiol.">
        <title>The Global Catalogue of Microorganisms (GCM) 10K type strain sequencing project: providing services to taxonomists for standard genome sequencing and annotation.</title>
        <authorList>
            <consortium name="The Broad Institute Genomics Platform"/>
            <consortium name="The Broad Institute Genome Sequencing Center for Infectious Disease"/>
            <person name="Wu L."/>
            <person name="Ma J."/>
        </authorList>
    </citation>
    <scope>NUCLEOTIDE SEQUENCE [LARGE SCALE GENOMIC DNA]</scope>
    <source>
        <strain evidence="6">CECT 7184</strain>
    </source>
</reference>
<sequence length="282" mass="32248">MISDDLKNHGFSINSLKKLVDIHQGKLPPTSLDYFVILWIINDTTLILEKEALSVEKNDLVYIGPGKRVELVNVEKSDMYVVTFSASFYEKSAKDTFILNSELFFGYEDEIYVTKAIGSAEDFKSLIVERLAMYKIKANDLYLAVAHNCIESLLLDGLLDLQTKNGIGRRDYSSLKIVNQFKVLLQKNYKIDRRVSFYADLLHITPRRLSEMSEEILGMSAKQVIIDKVLKEGLLMLKHTPLTITEVMYELGFKDEGNFSAFFKTHTGSNPKELRLMEPELN</sequence>
<organism evidence="5 6">
    <name type="scientific">Paenimyroides ceti</name>
    <dbReference type="NCBI Taxonomy" id="395087"/>
    <lineage>
        <taxon>Bacteria</taxon>
        <taxon>Pseudomonadati</taxon>
        <taxon>Bacteroidota</taxon>
        <taxon>Flavobacteriia</taxon>
        <taxon>Flavobacteriales</taxon>
        <taxon>Flavobacteriaceae</taxon>
        <taxon>Paenimyroides</taxon>
    </lineage>
</organism>
<name>A0ABT8CZQ1_9FLAO</name>
<evidence type="ECO:0000256" key="3">
    <source>
        <dbReference type="ARBA" id="ARBA00023163"/>
    </source>
</evidence>